<dbReference type="KEGG" id="elio:KO353_12875"/>
<name>A0A975U0S4_9PROT</name>
<evidence type="ECO:0008006" key="3">
    <source>
        <dbReference type="Google" id="ProtNLM"/>
    </source>
</evidence>
<evidence type="ECO:0000313" key="1">
    <source>
        <dbReference type="EMBL" id="QXM24149.1"/>
    </source>
</evidence>
<dbReference type="Proteomes" id="UP000694001">
    <property type="component" value="Chromosome"/>
</dbReference>
<organism evidence="1 2">
    <name type="scientific">Elioraea tepida</name>
    <dbReference type="NCBI Taxonomy" id="2843330"/>
    <lineage>
        <taxon>Bacteria</taxon>
        <taxon>Pseudomonadati</taxon>
        <taxon>Pseudomonadota</taxon>
        <taxon>Alphaproteobacteria</taxon>
        <taxon>Acetobacterales</taxon>
        <taxon>Elioraeaceae</taxon>
        <taxon>Elioraea</taxon>
    </lineage>
</organism>
<sequence>MDLIDGTAAPTPYDASTDRWVALRIGGSRCSPCAAERPYAEALAAAHGIAVYTVTVPPQGGHVDAELPREIEAAARRGDRLRRIMRRDPAVPLNPPPPRLPVPITYVIAPDRRIVARWSGTATYSDKKAHPFAPPPTWRDWTEATFAGVGAPLPAGLTDEAQRLRDRCFPSLCR</sequence>
<dbReference type="AlphaFoldDB" id="A0A975U0S4"/>
<accession>A0A975U0S4</accession>
<evidence type="ECO:0000313" key="2">
    <source>
        <dbReference type="Proteomes" id="UP000694001"/>
    </source>
</evidence>
<keyword evidence="2" id="KW-1185">Reference proteome</keyword>
<dbReference type="EMBL" id="CP076448">
    <property type="protein sequence ID" value="QXM24149.1"/>
    <property type="molecule type" value="Genomic_DNA"/>
</dbReference>
<proteinExistence type="predicted"/>
<dbReference type="RefSeq" id="WP_218285124.1">
    <property type="nucleotide sequence ID" value="NZ_CP076448.1"/>
</dbReference>
<reference evidence="1" key="1">
    <citation type="submission" date="2021-06" db="EMBL/GenBank/DDBJ databases">
        <title>Elioraea tepida, sp. nov., a moderately thermophilic aerobic anoxygenic phototrophic bacterium isolated from an alkaline siliceous hot spring mat community in Yellowstone National Park, WY, USA.</title>
        <authorList>
            <person name="Saini M.K."/>
            <person name="Yoshida S."/>
            <person name="Sebastian A."/>
            <person name="Hirose S."/>
            <person name="Hara E."/>
            <person name="Tamaki H."/>
            <person name="Soulier N.T."/>
            <person name="Albert I."/>
            <person name="Hanada S."/>
            <person name="Bryant D.A."/>
            <person name="Tank M."/>
        </authorList>
    </citation>
    <scope>NUCLEOTIDE SEQUENCE</scope>
    <source>
        <strain evidence="1">MS-P2</strain>
    </source>
</reference>
<protein>
    <recommendedName>
        <fullName evidence="3">Thioredoxin domain-containing protein</fullName>
    </recommendedName>
</protein>
<gene>
    <name evidence="1" type="ORF">KO353_12875</name>
</gene>